<keyword evidence="3" id="KW-1185">Reference proteome</keyword>
<dbReference type="EMBL" id="AP018448">
    <property type="protein sequence ID" value="BBC34857.1"/>
    <property type="molecule type" value="Genomic_DNA"/>
</dbReference>
<keyword evidence="1" id="KW-0732">Signal</keyword>
<dbReference type="Proteomes" id="UP001321542">
    <property type="component" value="Chromosome"/>
</dbReference>
<dbReference type="RefSeq" id="WP_286254913.1">
    <property type="nucleotide sequence ID" value="NZ_AP018448.1"/>
</dbReference>
<feature type="signal peptide" evidence="1">
    <location>
        <begin position="1"/>
        <end position="30"/>
    </location>
</feature>
<evidence type="ECO:0000313" key="2">
    <source>
        <dbReference type="EMBL" id="BBC34857.1"/>
    </source>
</evidence>
<gene>
    <name evidence="2" type="ORF">SGFS_061510</name>
</gene>
<proteinExistence type="predicted"/>
<sequence>MHSRLTTRRLATVAVAGAATLAVLAPVASAADAHQDARPVAAQAAAKLPAKLTVNGYLAYLKSQKTPEARTALKGFAALPAAKKAKFVSYLQDAKVYGALHKELGGPFNVLGRNVQSYNADVKFVHTVTSKKNVKEQKGSASVAYTVTETIYGIPVTSEKLSLSYSFKGTQAVPRTGRAAAKVTNVNAAVAIKGGPVKIGIKGIARADVTWKAVPKVAAFGKAVNKDQAVKGQPKTWGASILNG</sequence>
<reference evidence="2 3" key="1">
    <citation type="journal article" date="2010" name="ChemBioChem">
        <title>Cloning and characterization of the biosynthetic gene cluster of 16-membered macrolide antibiotic FD-891: involvement of a dual functional cytochrome P450 monooxygenase catalyzing epoxidation and hydroxylation.</title>
        <authorList>
            <person name="Kudo F."/>
            <person name="Motegi A."/>
            <person name="Mizoue K."/>
            <person name="Eguchi T."/>
        </authorList>
    </citation>
    <scope>NUCLEOTIDE SEQUENCE [LARGE SCALE GENOMIC DNA]</scope>
    <source>
        <strain evidence="2 3">A-8890</strain>
    </source>
</reference>
<name>A0ABM7FF58_9ACTN</name>
<protein>
    <submittedName>
        <fullName evidence="2">Uncharacterized protein</fullName>
    </submittedName>
</protein>
<organism evidence="2 3">
    <name type="scientific">Streptomyces graminofaciens</name>
    <dbReference type="NCBI Taxonomy" id="68212"/>
    <lineage>
        <taxon>Bacteria</taxon>
        <taxon>Bacillati</taxon>
        <taxon>Actinomycetota</taxon>
        <taxon>Actinomycetes</taxon>
        <taxon>Kitasatosporales</taxon>
        <taxon>Streptomycetaceae</taxon>
        <taxon>Streptomyces</taxon>
    </lineage>
</organism>
<feature type="chain" id="PRO_5047397599" evidence="1">
    <location>
        <begin position="31"/>
        <end position="244"/>
    </location>
</feature>
<accession>A0ABM7FF58</accession>
<evidence type="ECO:0000313" key="3">
    <source>
        <dbReference type="Proteomes" id="UP001321542"/>
    </source>
</evidence>
<reference evidence="2 3" key="2">
    <citation type="journal article" date="2023" name="ChemBioChem">
        <title>Acyltransferase Domain Exchange between Two Independent Type I Polyketide Synthases in the Same Producer Strain of Macrolide Antibiotics.</title>
        <authorList>
            <person name="Kudo F."/>
            <person name="Kishikawa K."/>
            <person name="Tsuboi K."/>
            <person name="Kido T."/>
            <person name="Usui T."/>
            <person name="Hashimoto J."/>
            <person name="Shin-Ya K."/>
            <person name="Miyanaga A."/>
            <person name="Eguchi T."/>
        </authorList>
    </citation>
    <scope>NUCLEOTIDE SEQUENCE [LARGE SCALE GENOMIC DNA]</scope>
    <source>
        <strain evidence="2 3">A-8890</strain>
    </source>
</reference>
<evidence type="ECO:0000256" key="1">
    <source>
        <dbReference type="SAM" id="SignalP"/>
    </source>
</evidence>